<reference evidence="2 3" key="1">
    <citation type="submission" date="2022-03" db="EMBL/GenBank/DDBJ databases">
        <title>Genome data of Colletotrichum spp.</title>
        <authorList>
            <person name="Utami Y.D."/>
            <person name="Hiruma K."/>
        </authorList>
    </citation>
    <scope>NUCLEOTIDE SEQUENCE [LARGE SCALE GENOMIC DNA]</scope>
    <source>
        <strain evidence="2 3">MAFF 239500</strain>
    </source>
</reference>
<dbReference type="Gene3D" id="2.60.420.10">
    <property type="entry name" value="Maltose phosphorylase, domain 3"/>
    <property type="match status" value="1"/>
</dbReference>
<evidence type="ECO:0000313" key="2">
    <source>
        <dbReference type="EMBL" id="GKT45984.1"/>
    </source>
</evidence>
<keyword evidence="3" id="KW-1185">Reference proteome</keyword>
<evidence type="ECO:0000313" key="3">
    <source>
        <dbReference type="Proteomes" id="UP001055115"/>
    </source>
</evidence>
<gene>
    <name evidence="2" type="ORF">ColSpa_06165</name>
</gene>
<sequence length="88" mass="9548">MTEYLVGLRVIKPGGQEWQFKPVPSELSEAETGFTTSLRKFSAKFKVSNYGKVAAECDTPTGTRGYLILPGQEPRRIAGGKGNVTINA</sequence>
<proteinExistence type="predicted"/>
<organism evidence="2 3">
    <name type="scientific">Colletotrichum spaethianum</name>
    <dbReference type="NCBI Taxonomy" id="700344"/>
    <lineage>
        <taxon>Eukaryota</taxon>
        <taxon>Fungi</taxon>
        <taxon>Dikarya</taxon>
        <taxon>Ascomycota</taxon>
        <taxon>Pezizomycotina</taxon>
        <taxon>Sordariomycetes</taxon>
        <taxon>Hypocreomycetidae</taxon>
        <taxon>Glomerellales</taxon>
        <taxon>Glomerellaceae</taxon>
        <taxon>Colletotrichum</taxon>
        <taxon>Colletotrichum spaethianum species complex</taxon>
    </lineage>
</organism>
<accession>A0AA37LEL2</accession>
<name>A0AA37LEL2_9PEZI</name>
<dbReference type="RefSeq" id="XP_049128334.1">
    <property type="nucleotide sequence ID" value="XM_049272377.1"/>
</dbReference>
<evidence type="ECO:0000259" key="1">
    <source>
        <dbReference type="Pfam" id="PF17390"/>
    </source>
</evidence>
<dbReference type="GeneID" id="73326967"/>
<protein>
    <recommendedName>
        <fullName evidence="1">Alpha-L-rhamnosidase C-terminal domain-containing protein</fullName>
    </recommendedName>
</protein>
<dbReference type="Proteomes" id="UP001055115">
    <property type="component" value="Unassembled WGS sequence"/>
</dbReference>
<feature type="domain" description="Alpha-L-rhamnosidase C-terminal" evidence="1">
    <location>
        <begin position="7"/>
        <end position="81"/>
    </location>
</feature>
<dbReference type="AlphaFoldDB" id="A0AA37LEL2"/>
<dbReference type="EMBL" id="BQXU01000014">
    <property type="protein sequence ID" value="GKT45984.1"/>
    <property type="molecule type" value="Genomic_DNA"/>
</dbReference>
<dbReference type="PANTHER" id="PTHR34987">
    <property type="entry name" value="C, PUTATIVE (AFU_ORTHOLOGUE AFUA_3G02880)-RELATED"/>
    <property type="match status" value="1"/>
</dbReference>
<dbReference type="InterPro" id="IPR035398">
    <property type="entry name" value="Bac_rhamnosid_C"/>
</dbReference>
<comment type="caution">
    <text evidence="2">The sequence shown here is derived from an EMBL/GenBank/DDBJ whole genome shotgun (WGS) entry which is preliminary data.</text>
</comment>
<dbReference type="PANTHER" id="PTHR34987:SF6">
    <property type="entry name" value="ALPHA-L-RHAMNOSIDASE SIX-HAIRPIN GLYCOSIDASE DOMAIN-CONTAINING PROTEIN"/>
    <property type="match status" value="1"/>
</dbReference>
<dbReference type="Pfam" id="PF17390">
    <property type="entry name" value="Bac_rhamnosid_C"/>
    <property type="match status" value="1"/>
</dbReference>